<organism evidence="6 7">
    <name type="scientific">Colletotrichum tanaceti</name>
    <dbReference type="NCBI Taxonomy" id="1306861"/>
    <lineage>
        <taxon>Eukaryota</taxon>
        <taxon>Fungi</taxon>
        <taxon>Dikarya</taxon>
        <taxon>Ascomycota</taxon>
        <taxon>Pezizomycotina</taxon>
        <taxon>Sordariomycetes</taxon>
        <taxon>Hypocreomycetidae</taxon>
        <taxon>Glomerellales</taxon>
        <taxon>Glomerellaceae</taxon>
        <taxon>Colletotrichum</taxon>
        <taxon>Colletotrichum destructivum species complex</taxon>
    </lineage>
</organism>
<dbReference type="AlphaFoldDB" id="A0A4U6XG24"/>
<feature type="domain" description="Aromatic amino acid beta-eliminating lyase/threonine aldolase" evidence="5">
    <location>
        <begin position="91"/>
        <end position="336"/>
    </location>
</feature>
<dbReference type="Proteomes" id="UP000310108">
    <property type="component" value="Unassembled WGS sequence"/>
</dbReference>
<evidence type="ECO:0000256" key="4">
    <source>
        <dbReference type="ARBA" id="ARBA00023239"/>
    </source>
</evidence>
<evidence type="ECO:0000256" key="2">
    <source>
        <dbReference type="ARBA" id="ARBA00006966"/>
    </source>
</evidence>
<name>A0A4U6XG24_9PEZI</name>
<comment type="cofactor">
    <cofactor evidence="1">
        <name>pyridoxal 5'-phosphate</name>
        <dbReference type="ChEBI" id="CHEBI:597326"/>
    </cofactor>
</comment>
<dbReference type="SUPFAM" id="SSF53383">
    <property type="entry name" value="PLP-dependent transferases"/>
    <property type="match status" value="1"/>
</dbReference>
<dbReference type="InterPro" id="IPR001597">
    <property type="entry name" value="ArAA_b-elim_lyase/Thr_aldolase"/>
</dbReference>
<dbReference type="Gene3D" id="3.40.640.10">
    <property type="entry name" value="Type I PLP-dependent aspartate aminotransferase-like (Major domain)"/>
    <property type="match status" value="1"/>
</dbReference>
<sequence>MREYFLTSQTSVDQTHLYVKQDVPNCVDRVHIAIDALTVHSLTAFGGFQIIDIHADDTCLQTAVPDWNTMPNNEHNPVLWGSPQGTGSAFDFRSDVITTPSQSMLLAIARTTLHDDVYGEDVTTRTFEEEMAKVCGHESAAFVLSGTMANQLALRSLLHQPPHAILADASAHIIHWEAGGIAHLSGAVVQGIRPQNRLYLTLDDVKKHAVITNDVHKCPTRVISIENTCSGVVVPLEELQRIKEWASAHGIAVHVDGARLWEAVSVGAGGLDDFGRCCDVLTLDFSKNLGAPMGAMVLGPSELVGRLRRLRKSIGGGMRQAGVLVAAARQAVIENFGSEPRDCRGVLETSRIMAEEVGRMWVMRGGTVLKPIETNMVWLDLGRCGIQTSQWNEIGRRRGIKLDGKRVVLHHQISDMAMKRLGTVMDEVLGRVGHPSVPGAVPKARL</sequence>
<dbReference type="GO" id="GO:0005829">
    <property type="term" value="C:cytosol"/>
    <property type="evidence" value="ECO:0007669"/>
    <property type="project" value="TreeGrafter"/>
</dbReference>
<keyword evidence="4" id="KW-0456">Lyase</keyword>
<dbReference type="GO" id="GO:0006567">
    <property type="term" value="P:L-threonine catabolic process"/>
    <property type="evidence" value="ECO:0007669"/>
    <property type="project" value="TreeGrafter"/>
</dbReference>
<dbReference type="EMBL" id="PJEX01000149">
    <property type="protein sequence ID" value="TKW54202.1"/>
    <property type="molecule type" value="Genomic_DNA"/>
</dbReference>
<gene>
    <name evidence="6" type="primary">TOXG</name>
    <name evidence="6" type="ORF">CTA1_1724</name>
</gene>
<comment type="similarity">
    <text evidence="2">Belongs to the threonine aldolase family.</text>
</comment>
<dbReference type="GO" id="GO:0008732">
    <property type="term" value="F:L-allo-threonine aldolase activity"/>
    <property type="evidence" value="ECO:0007669"/>
    <property type="project" value="TreeGrafter"/>
</dbReference>
<keyword evidence="7" id="KW-1185">Reference proteome</keyword>
<dbReference type="STRING" id="1306861.A0A4U6XG24"/>
<dbReference type="OrthoDB" id="10261951at2759"/>
<dbReference type="PANTHER" id="PTHR48097:SF9">
    <property type="entry name" value="L-THREONINE ALDOLASE"/>
    <property type="match status" value="1"/>
</dbReference>
<proteinExistence type="inferred from homology"/>
<keyword evidence="3" id="KW-0663">Pyridoxal phosphate</keyword>
<dbReference type="GO" id="GO:0006545">
    <property type="term" value="P:glycine biosynthetic process"/>
    <property type="evidence" value="ECO:0007669"/>
    <property type="project" value="TreeGrafter"/>
</dbReference>
<evidence type="ECO:0000256" key="3">
    <source>
        <dbReference type="ARBA" id="ARBA00022898"/>
    </source>
</evidence>
<evidence type="ECO:0000256" key="1">
    <source>
        <dbReference type="ARBA" id="ARBA00001933"/>
    </source>
</evidence>
<dbReference type="Pfam" id="PF01212">
    <property type="entry name" value="Beta_elim_lyase"/>
    <property type="match status" value="1"/>
</dbReference>
<evidence type="ECO:0000313" key="6">
    <source>
        <dbReference type="EMBL" id="TKW54202.1"/>
    </source>
</evidence>
<protein>
    <submittedName>
        <fullName evidence="6">Alanine racemase TOXG</fullName>
    </submittedName>
</protein>
<accession>A0A4U6XG24</accession>
<dbReference type="InterPro" id="IPR015424">
    <property type="entry name" value="PyrdxlP-dep_Trfase"/>
</dbReference>
<dbReference type="InterPro" id="IPR015421">
    <property type="entry name" value="PyrdxlP-dep_Trfase_major"/>
</dbReference>
<evidence type="ECO:0000259" key="5">
    <source>
        <dbReference type="Pfam" id="PF01212"/>
    </source>
</evidence>
<reference evidence="6 7" key="1">
    <citation type="journal article" date="2019" name="PLoS ONE">
        <title>Comparative genome analysis indicates high evolutionary potential of pathogenicity genes in Colletotrichum tanaceti.</title>
        <authorList>
            <person name="Lelwala R.V."/>
            <person name="Korhonen P.K."/>
            <person name="Young N.D."/>
            <person name="Scott J.B."/>
            <person name="Ades P.A."/>
            <person name="Gasser R.B."/>
            <person name="Taylor P.W.J."/>
        </authorList>
    </citation>
    <scope>NUCLEOTIDE SEQUENCE [LARGE SCALE GENOMIC DNA]</scope>
    <source>
        <strain evidence="6">BRIP57314</strain>
    </source>
</reference>
<dbReference type="PANTHER" id="PTHR48097">
    <property type="entry name" value="L-THREONINE ALDOLASE-RELATED"/>
    <property type="match status" value="1"/>
</dbReference>
<evidence type="ECO:0000313" key="7">
    <source>
        <dbReference type="Proteomes" id="UP000310108"/>
    </source>
</evidence>
<dbReference type="FunFam" id="3.40.640.10:FF:000030">
    <property type="entry name" value="Low-specificity L-threonine aldolase"/>
    <property type="match status" value="1"/>
</dbReference>
<comment type="caution">
    <text evidence="6">The sequence shown here is derived from an EMBL/GenBank/DDBJ whole genome shotgun (WGS) entry which is preliminary data.</text>
</comment>